<dbReference type="Pfam" id="PF14938">
    <property type="entry name" value="SNAP"/>
    <property type="match status" value="1"/>
</dbReference>
<evidence type="ECO:0000256" key="8">
    <source>
        <dbReference type="ARBA" id="ARBA00042485"/>
    </source>
</evidence>
<dbReference type="GO" id="GO:0006886">
    <property type="term" value="P:intracellular protein transport"/>
    <property type="evidence" value="ECO:0007669"/>
    <property type="project" value="InterPro"/>
</dbReference>
<reference evidence="10" key="2">
    <citation type="submission" date="2019-04" db="EMBL/GenBank/DDBJ databases">
        <authorList>
            <person name="Kadobianskyi M."/>
            <person name="Schulze L."/>
            <person name="Schuelke M."/>
            <person name="Judkewitz B."/>
        </authorList>
    </citation>
    <scope>NUCLEOTIDE SEQUENCE</scope>
    <source>
        <strain evidence="10">Bolton</strain>
        <tissue evidence="10">Whole-body</tissue>
    </source>
</reference>
<feature type="coiled-coil region" evidence="9">
    <location>
        <begin position="40"/>
        <end position="67"/>
    </location>
</feature>
<evidence type="ECO:0000256" key="3">
    <source>
        <dbReference type="ARBA" id="ARBA00022448"/>
    </source>
</evidence>
<dbReference type="InterPro" id="IPR011990">
    <property type="entry name" value="TPR-like_helical_dom_sf"/>
</dbReference>
<comment type="similarity">
    <text evidence="2">Belongs to the SNAP family.</text>
</comment>
<dbReference type="InterPro" id="IPR000744">
    <property type="entry name" value="NSF_attach"/>
</dbReference>
<dbReference type="OrthoDB" id="10256829at2759"/>
<dbReference type="GO" id="GO:0005774">
    <property type="term" value="C:vacuolar membrane"/>
    <property type="evidence" value="ECO:0007669"/>
    <property type="project" value="TreeGrafter"/>
</dbReference>
<evidence type="ECO:0000256" key="9">
    <source>
        <dbReference type="SAM" id="Coils"/>
    </source>
</evidence>
<dbReference type="Gene3D" id="1.25.40.10">
    <property type="entry name" value="Tetratricopeptide repeat domain"/>
    <property type="match status" value="1"/>
</dbReference>
<keyword evidence="11" id="KW-1185">Reference proteome</keyword>
<dbReference type="GO" id="GO:0005483">
    <property type="term" value="F:soluble NSF attachment protein activity"/>
    <property type="evidence" value="ECO:0007669"/>
    <property type="project" value="TreeGrafter"/>
</dbReference>
<evidence type="ECO:0000256" key="6">
    <source>
        <dbReference type="ARBA" id="ARBA00023136"/>
    </source>
</evidence>
<keyword evidence="5" id="KW-0653">Protein transport</keyword>
<comment type="subcellular location">
    <subcellularLocation>
        <location evidence="1">Membrane</location>
        <topology evidence="1">Peripheral membrane protein</topology>
    </subcellularLocation>
</comment>
<dbReference type="GO" id="GO:0031201">
    <property type="term" value="C:SNARE complex"/>
    <property type="evidence" value="ECO:0007669"/>
    <property type="project" value="TreeGrafter"/>
</dbReference>
<evidence type="ECO:0000256" key="5">
    <source>
        <dbReference type="ARBA" id="ARBA00022927"/>
    </source>
</evidence>
<keyword evidence="6" id="KW-0472">Membrane</keyword>
<evidence type="ECO:0000256" key="4">
    <source>
        <dbReference type="ARBA" id="ARBA00022892"/>
    </source>
</evidence>
<dbReference type="AlphaFoldDB" id="A0A553QGS6"/>
<organism evidence="10 11">
    <name type="scientific">Danionella cerebrum</name>
    <dbReference type="NCBI Taxonomy" id="2873325"/>
    <lineage>
        <taxon>Eukaryota</taxon>
        <taxon>Metazoa</taxon>
        <taxon>Chordata</taxon>
        <taxon>Craniata</taxon>
        <taxon>Vertebrata</taxon>
        <taxon>Euteleostomi</taxon>
        <taxon>Actinopterygii</taxon>
        <taxon>Neopterygii</taxon>
        <taxon>Teleostei</taxon>
        <taxon>Ostariophysi</taxon>
        <taxon>Cypriniformes</taxon>
        <taxon>Danionidae</taxon>
        <taxon>Danioninae</taxon>
        <taxon>Danionella</taxon>
    </lineage>
</organism>
<comment type="caution">
    <text evidence="10">The sequence shown here is derived from an EMBL/GenBank/DDBJ whole genome shotgun (WGS) entry which is preliminary data.</text>
</comment>
<proteinExistence type="inferred from homology"/>
<dbReference type="Proteomes" id="UP000316079">
    <property type="component" value="Unassembled WGS sequence"/>
</dbReference>
<keyword evidence="9" id="KW-0175">Coiled coil</keyword>
<name>A0A553QGS6_9TELE</name>
<evidence type="ECO:0000256" key="2">
    <source>
        <dbReference type="ARBA" id="ARBA00010050"/>
    </source>
</evidence>
<reference evidence="10 11" key="1">
    <citation type="journal article" date="2019" name="Sci. Data">
        <title>Hybrid genome assembly and annotation of Danionella translucida.</title>
        <authorList>
            <person name="Kadobianskyi M."/>
            <person name="Schulze L."/>
            <person name="Schuelke M."/>
            <person name="Judkewitz B."/>
        </authorList>
    </citation>
    <scope>NUCLEOTIDE SEQUENCE [LARGE SCALE GENOMIC DNA]</scope>
    <source>
        <strain evidence="10 11">Bolton</strain>
    </source>
</reference>
<dbReference type="PANTHER" id="PTHR13768:SF2">
    <property type="entry name" value="GAMMA-SOLUBLE NSF ATTACHMENT PROTEIN"/>
    <property type="match status" value="1"/>
</dbReference>
<sequence>MAQKMSEANEHLAKAEKHLKTGFMKWKPDYDSAAAEYAKAAIAFKNAKQLERAKEAYLQEAEAHSSNRSAFEQAGMILKDLQRLPEAVELIERASRMYLENGTPDTAAMALDRAGKMIEVVDLSRAVQLYQQAAAVFENEERLRQAVELIGKASRLLVRRGCIISAEGEEHVYGNRKLPDKTIAQVLVHLRRGDFVAAQKCVSESCGIPGFNGSEDYAALERLLAGFDQQDQDEVTQVCSSPLLRFMDNDYAKLALSLKVPGEGMETPVAAGLQ</sequence>
<evidence type="ECO:0000313" key="10">
    <source>
        <dbReference type="EMBL" id="TRY89141.1"/>
    </source>
</evidence>
<evidence type="ECO:0000313" key="11">
    <source>
        <dbReference type="Proteomes" id="UP000316079"/>
    </source>
</evidence>
<dbReference type="SUPFAM" id="SSF48452">
    <property type="entry name" value="TPR-like"/>
    <property type="match status" value="1"/>
</dbReference>
<evidence type="ECO:0000256" key="1">
    <source>
        <dbReference type="ARBA" id="ARBA00004170"/>
    </source>
</evidence>
<keyword evidence="3" id="KW-0813">Transport</keyword>
<protein>
    <recommendedName>
        <fullName evidence="7">Gamma-soluble NSF attachment protein</fullName>
    </recommendedName>
    <alternativeName>
        <fullName evidence="8">N-ethylmaleimide-sensitive factor attachment protein gamma</fullName>
    </alternativeName>
</protein>
<dbReference type="GO" id="GO:0016192">
    <property type="term" value="P:vesicle-mediated transport"/>
    <property type="evidence" value="ECO:0007669"/>
    <property type="project" value="UniProtKB-KW"/>
</dbReference>
<keyword evidence="4" id="KW-0931">ER-Golgi transport</keyword>
<gene>
    <name evidence="10" type="ORF">DNTS_018070</name>
</gene>
<dbReference type="EMBL" id="SRMA01025997">
    <property type="protein sequence ID" value="TRY89141.1"/>
    <property type="molecule type" value="Genomic_DNA"/>
</dbReference>
<dbReference type="EMBL" id="SRMA01025997">
    <property type="protein sequence ID" value="TRY89142.1"/>
    <property type="molecule type" value="Genomic_DNA"/>
</dbReference>
<dbReference type="PANTHER" id="PTHR13768">
    <property type="entry name" value="SOLUBLE NSF ATTACHMENT PROTEIN SNAP"/>
    <property type="match status" value="1"/>
</dbReference>
<dbReference type="GO" id="GO:0019905">
    <property type="term" value="F:syntaxin binding"/>
    <property type="evidence" value="ECO:0007669"/>
    <property type="project" value="TreeGrafter"/>
</dbReference>
<evidence type="ECO:0000256" key="7">
    <source>
        <dbReference type="ARBA" id="ARBA00040047"/>
    </source>
</evidence>
<accession>A0A553QGS6</accession>